<comment type="similarity">
    <text evidence="2">Belongs to the outer membrane factor (OMF) (TC 1.B.17) family.</text>
</comment>
<protein>
    <submittedName>
        <fullName evidence="10">TolC family protein</fullName>
    </submittedName>
</protein>
<evidence type="ECO:0000256" key="6">
    <source>
        <dbReference type="ARBA" id="ARBA00023136"/>
    </source>
</evidence>
<feature type="transmembrane region" description="Helical" evidence="9">
    <location>
        <begin position="25"/>
        <end position="47"/>
    </location>
</feature>
<evidence type="ECO:0000256" key="8">
    <source>
        <dbReference type="SAM" id="Coils"/>
    </source>
</evidence>
<dbReference type="PANTHER" id="PTHR30026">
    <property type="entry name" value="OUTER MEMBRANE PROTEIN TOLC"/>
    <property type="match status" value="1"/>
</dbReference>
<evidence type="ECO:0000313" key="11">
    <source>
        <dbReference type="Proteomes" id="UP001597460"/>
    </source>
</evidence>
<dbReference type="PANTHER" id="PTHR30026:SF20">
    <property type="entry name" value="OUTER MEMBRANE PROTEIN TOLC"/>
    <property type="match status" value="1"/>
</dbReference>
<reference evidence="11" key="1">
    <citation type="journal article" date="2019" name="Int. J. Syst. Evol. Microbiol.">
        <title>The Global Catalogue of Microorganisms (GCM) 10K type strain sequencing project: providing services to taxonomists for standard genome sequencing and annotation.</title>
        <authorList>
            <consortium name="The Broad Institute Genomics Platform"/>
            <consortium name="The Broad Institute Genome Sequencing Center for Infectious Disease"/>
            <person name="Wu L."/>
            <person name="Ma J."/>
        </authorList>
    </citation>
    <scope>NUCLEOTIDE SEQUENCE [LARGE SCALE GENOMIC DNA]</scope>
    <source>
        <strain evidence="11">KCTC 52042</strain>
    </source>
</reference>
<evidence type="ECO:0000256" key="2">
    <source>
        <dbReference type="ARBA" id="ARBA00007613"/>
    </source>
</evidence>
<keyword evidence="3" id="KW-0813">Transport</keyword>
<keyword evidence="4" id="KW-1134">Transmembrane beta strand</keyword>
<evidence type="ECO:0000313" key="10">
    <source>
        <dbReference type="EMBL" id="MFD2531268.1"/>
    </source>
</evidence>
<dbReference type="EMBL" id="JBHULI010000002">
    <property type="protein sequence ID" value="MFD2531268.1"/>
    <property type="molecule type" value="Genomic_DNA"/>
</dbReference>
<organism evidence="10 11">
    <name type="scientific">Gracilimonas halophila</name>
    <dbReference type="NCBI Taxonomy" id="1834464"/>
    <lineage>
        <taxon>Bacteria</taxon>
        <taxon>Pseudomonadati</taxon>
        <taxon>Balneolota</taxon>
        <taxon>Balneolia</taxon>
        <taxon>Balneolales</taxon>
        <taxon>Balneolaceae</taxon>
        <taxon>Gracilimonas</taxon>
    </lineage>
</organism>
<dbReference type="InterPro" id="IPR003423">
    <property type="entry name" value="OMP_efflux"/>
</dbReference>
<evidence type="ECO:0000256" key="7">
    <source>
        <dbReference type="ARBA" id="ARBA00023237"/>
    </source>
</evidence>
<keyword evidence="5 9" id="KW-0812">Transmembrane</keyword>
<evidence type="ECO:0000256" key="3">
    <source>
        <dbReference type="ARBA" id="ARBA00022448"/>
    </source>
</evidence>
<evidence type="ECO:0000256" key="9">
    <source>
        <dbReference type="SAM" id="Phobius"/>
    </source>
</evidence>
<keyword evidence="9" id="KW-1133">Transmembrane helix</keyword>
<dbReference type="SUPFAM" id="SSF56954">
    <property type="entry name" value="Outer membrane efflux proteins (OEP)"/>
    <property type="match status" value="1"/>
</dbReference>
<evidence type="ECO:0000256" key="4">
    <source>
        <dbReference type="ARBA" id="ARBA00022452"/>
    </source>
</evidence>
<keyword evidence="11" id="KW-1185">Reference proteome</keyword>
<sequence length="444" mass="51644">MREEQRSRNIHYSTLNKQERNHSAYLLYSLRLISLLVLVILPFTTYAQSIADYQQEAAENNPELKSKYQQYLSALEESSIMGTLPDPEVSFSYFIKPIETRLGPQQGRISVSQMLPWFGSLRDQRSVSDIRAKASFESFQESRNRIFLQVEQTLLEIYELDESIRLAKENQMILNSLVELSLSRYETDRATQVDVLRAQIEEEDLNIQIELLQDNREVLLQRMNELLNRSESSKIILPDSLGETEINSREELMAQIQQQNPNLNRLRYQEASSKEMRSLAQKQNRPGIKLGVDYIFTGETDMPNVANSGEDALMVMAGFKVPLFGKKNNAKVQQSERNIQDVQFQISSRENSLQTELDASLRDYEDAQRKFTLYNQKQIQRITQAIDIMMESYSSDSSDFEEILRMQRKKLEYQLKRIQSRTVQHKAAAYIDYLTGKKNLNLNN</sequence>
<keyword evidence="6 9" id="KW-0472">Membrane</keyword>
<dbReference type="RefSeq" id="WP_390297986.1">
    <property type="nucleotide sequence ID" value="NZ_JBHULI010000002.1"/>
</dbReference>
<evidence type="ECO:0000256" key="1">
    <source>
        <dbReference type="ARBA" id="ARBA00004442"/>
    </source>
</evidence>
<dbReference type="Proteomes" id="UP001597460">
    <property type="component" value="Unassembled WGS sequence"/>
</dbReference>
<comment type="caution">
    <text evidence="10">The sequence shown here is derived from an EMBL/GenBank/DDBJ whole genome shotgun (WGS) entry which is preliminary data.</text>
</comment>
<gene>
    <name evidence="10" type="ORF">ACFSVN_02280</name>
</gene>
<accession>A0ABW5JIL3</accession>
<feature type="coiled-coil region" evidence="8">
    <location>
        <begin position="195"/>
        <end position="229"/>
    </location>
</feature>
<dbReference type="InterPro" id="IPR051906">
    <property type="entry name" value="TolC-like"/>
</dbReference>
<dbReference type="Gene3D" id="1.20.1600.10">
    <property type="entry name" value="Outer membrane efflux proteins (OEP)"/>
    <property type="match status" value="1"/>
</dbReference>
<comment type="subcellular location">
    <subcellularLocation>
        <location evidence="1">Cell outer membrane</location>
    </subcellularLocation>
</comment>
<keyword evidence="8" id="KW-0175">Coiled coil</keyword>
<dbReference type="Pfam" id="PF02321">
    <property type="entry name" value="OEP"/>
    <property type="match status" value="1"/>
</dbReference>
<evidence type="ECO:0000256" key="5">
    <source>
        <dbReference type="ARBA" id="ARBA00022692"/>
    </source>
</evidence>
<name>A0ABW5JIL3_9BACT</name>
<proteinExistence type="inferred from homology"/>
<keyword evidence="7" id="KW-0998">Cell outer membrane</keyword>